<proteinExistence type="predicted"/>
<keyword evidence="1" id="KW-1133">Transmembrane helix</keyword>
<dbReference type="RefSeq" id="WP_005959387.1">
    <property type="nucleotide sequence ID" value="NZ_CAXOUM010000009.1"/>
</dbReference>
<keyword evidence="1" id="KW-0812">Transmembrane</keyword>
<keyword evidence="1" id="KW-0472">Membrane</keyword>
<evidence type="ECO:0000256" key="1">
    <source>
        <dbReference type="SAM" id="Phobius"/>
    </source>
</evidence>
<name>A0A161PPV6_9FUSO</name>
<dbReference type="AlphaFoldDB" id="A0A161PPV6"/>
<protein>
    <submittedName>
        <fullName evidence="2">Uncharacterized protein</fullName>
    </submittedName>
</protein>
<dbReference type="eggNOG" id="ENOG503059E">
    <property type="taxonomic scope" value="Bacteria"/>
</dbReference>
<feature type="transmembrane region" description="Helical" evidence="1">
    <location>
        <begin position="62"/>
        <end position="81"/>
    </location>
</feature>
<accession>A0A161PPV6</accession>
<gene>
    <name evidence="2" type="ORF">A2J07_07730</name>
</gene>
<sequence>MIDNHLKEEFQEYQKEKQQISEIIRKAEGRNNSQHKIISAIFIILIVVILVVGIVLNRLTLLQTLEIATLLAVLKVIWLFYDFQKSMHFQFWLLNSLEFRLNEIDKKARNIEKMLKKEGK</sequence>
<feature type="transmembrane region" description="Helical" evidence="1">
    <location>
        <begin position="37"/>
        <end position="56"/>
    </location>
</feature>
<comment type="caution">
    <text evidence="2">The sequence shown here is derived from an EMBL/GenBank/DDBJ whole genome shotgun (WGS) entry which is preliminary data.</text>
</comment>
<evidence type="ECO:0000313" key="2">
    <source>
        <dbReference type="EMBL" id="KYL01150.1"/>
    </source>
</evidence>
<dbReference type="EMBL" id="LVEA01000085">
    <property type="protein sequence ID" value="KYL01150.1"/>
    <property type="molecule type" value="Genomic_DNA"/>
</dbReference>
<organism evidence="2 3">
    <name type="scientific">Fusobacterium necrophorum subsp. funduliforme</name>
    <dbReference type="NCBI Taxonomy" id="143387"/>
    <lineage>
        <taxon>Bacteria</taxon>
        <taxon>Fusobacteriati</taxon>
        <taxon>Fusobacteriota</taxon>
        <taxon>Fusobacteriia</taxon>
        <taxon>Fusobacteriales</taxon>
        <taxon>Fusobacteriaceae</taxon>
        <taxon>Fusobacterium</taxon>
    </lineage>
</organism>
<evidence type="ECO:0000313" key="3">
    <source>
        <dbReference type="Proteomes" id="UP000075816"/>
    </source>
</evidence>
<dbReference type="Proteomes" id="UP000075816">
    <property type="component" value="Unassembled WGS sequence"/>
</dbReference>
<reference evidence="2 3" key="1">
    <citation type="submission" date="2016-03" db="EMBL/GenBank/DDBJ databases">
        <title>Comparative genomics of human isolates of Fusobacterium necrophorum.</title>
        <authorList>
            <person name="Jensen A."/>
            <person name="Bank S."/>
            <person name="Andersen P.S."/>
            <person name="Kristensen L.H."/>
            <person name="Prag J."/>
        </authorList>
    </citation>
    <scope>NUCLEOTIDE SEQUENCE [LARGE SCALE GENOMIC DNA]</scope>
    <source>
        <strain evidence="2 3">LS_1264</strain>
    </source>
</reference>
<dbReference type="KEGG" id="fnf:BSQ88_08695"/>